<dbReference type="EMBL" id="QXFY01003253">
    <property type="protein sequence ID" value="KAE9287008.1"/>
    <property type="molecule type" value="Genomic_DNA"/>
</dbReference>
<organism evidence="2 3">
    <name type="scientific">Phytophthora fragariae</name>
    <dbReference type="NCBI Taxonomy" id="53985"/>
    <lineage>
        <taxon>Eukaryota</taxon>
        <taxon>Sar</taxon>
        <taxon>Stramenopiles</taxon>
        <taxon>Oomycota</taxon>
        <taxon>Peronosporomycetes</taxon>
        <taxon>Peronosporales</taxon>
        <taxon>Peronosporaceae</taxon>
        <taxon>Phytophthora</taxon>
    </lineage>
</organism>
<evidence type="ECO:0000313" key="2">
    <source>
        <dbReference type="EMBL" id="KAE9287008.1"/>
    </source>
</evidence>
<protein>
    <submittedName>
        <fullName evidence="2">Uncharacterized protein</fullName>
    </submittedName>
</protein>
<sequence>MAGTTGGASGAARQPRTDIEEIAAAPAPSVRDTMPIGREEKRKLPDLPFQHKYGGGEDYYVRDCYEEYYPLVETFVLTEESCLTVTGTPDIGKSVFYAYCFDEFCKAHRDDWIVVAASYDKNGAATQFAVYEDGVERTRVSHADEETLLTVLRGLQHQLDKLAEDQDGISEETK</sequence>
<name>A0A6G0QGY8_9STRA</name>
<evidence type="ECO:0000313" key="3">
    <source>
        <dbReference type="Proteomes" id="UP000486351"/>
    </source>
</evidence>
<comment type="caution">
    <text evidence="2">The sequence shown here is derived from an EMBL/GenBank/DDBJ whole genome shotgun (WGS) entry which is preliminary data.</text>
</comment>
<reference evidence="2 3" key="1">
    <citation type="submission" date="2018-09" db="EMBL/GenBank/DDBJ databases">
        <title>Genomic investigation of the strawberry pathogen Phytophthora fragariae indicates pathogenicity is determined by transcriptional variation in three key races.</title>
        <authorList>
            <person name="Adams T.M."/>
            <person name="Armitage A.D."/>
            <person name="Sobczyk M.K."/>
            <person name="Bates H.J."/>
            <person name="Dunwell J.M."/>
            <person name="Nellist C.F."/>
            <person name="Harrison R.J."/>
        </authorList>
    </citation>
    <scope>NUCLEOTIDE SEQUENCE [LARGE SCALE GENOMIC DNA]</scope>
    <source>
        <strain evidence="2 3">NOV-77</strain>
    </source>
</reference>
<gene>
    <name evidence="2" type="ORF">PF008_g26528</name>
</gene>
<proteinExistence type="predicted"/>
<accession>A0A6G0QGY8</accession>
<feature type="region of interest" description="Disordered" evidence="1">
    <location>
        <begin position="1"/>
        <end position="33"/>
    </location>
</feature>
<dbReference type="Proteomes" id="UP000486351">
    <property type="component" value="Unassembled WGS sequence"/>
</dbReference>
<dbReference type="AlphaFoldDB" id="A0A6G0QGY8"/>
<evidence type="ECO:0000256" key="1">
    <source>
        <dbReference type="SAM" id="MobiDB-lite"/>
    </source>
</evidence>